<dbReference type="EMBL" id="JABSTU010000005">
    <property type="protein sequence ID" value="KAH8030042.1"/>
    <property type="molecule type" value="Genomic_DNA"/>
</dbReference>
<dbReference type="InterPro" id="IPR009003">
    <property type="entry name" value="Peptidase_S1_PA"/>
</dbReference>
<keyword evidence="2" id="KW-1185">Reference proteome</keyword>
<evidence type="ECO:0000313" key="1">
    <source>
        <dbReference type="EMBL" id="KAH8030042.1"/>
    </source>
</evidence>
<evidence type="ECO:0008006" key="3">
    <source>
        <dbReference type="Google" id="ProtNLM"/>
    </source>
</evidence>
<dbReference type="AlphaFoldDB" id="A0A9J6E706"/>
<protein>
    <recommendedName>
        <fullName evidence="3">Peptidase S1 domain-containing protein</fullName>
    </recommendedName>
</protein>
<reference evidence="1" key="2">
    <citation type="submission" date="2021-09" db="EMBL/GenBank/DDBJ databases">
        <authorList>
            <person name="Jia N."/>
            <person name="Wang J."/>
            <person name="Shi W."/>
            <person name="Du L."/>
            <person name="Sun Y."/>
            <person name="Zhan W."/>
            <person name="Jiang J."/>
            <person name="Wang Q."/>
            <person name="Zhang B."/>
            <person name="Ji P."/>
            <person name="Sakyi L.B."/>
            <person name="Cui X."/>
            <person name="Yuan T."/>
            <person name="Jiang B."/>
            <person name="Yang W."/>
            <person name="Lam T.T.-Y."/>
            <person name="Chang Q."/>
            <person name="Ding S."/>
            <person name="Wang X."/>
            <person name="Zhu J."/>
            <person name="Ruan X."/>
            <person name="Zhao L."/>
            <person name="Wei J."/>
            <person name="Que T."/>
            <person name="Du C."/>
            <person name="Cheng J."/>
            <person name="Dai P."/>
            <person name="Han X."/>
            <person name="Huang E."/>
            <person name="Gao Y."/>
            <person name="Liu J."/>
            <person name="Shao H."/>
            <person name="Ye R."/>
            <person name="Li L."/>
            <person name="Wei W."/>
            <person name="Wang X."/>
            <person name="Wang C."/>
            <person name="Huo Q."/>
            <person name="Li W."/>
            <person name="Guo W."/>
            <person name="Chen H."/>
            <person name="Chen S."/>
            <person name="Zhou L."/>
            <person name="Zhou L."/>
            <person name="Ni X."/>
            <person name="Tian J."/>
            <person name="Zhou Y."/>
            <person name="Sheng Y."/>
            <person name="Liu T."/>
            <person name="Pan Y."/>
            <person name="Xia L."/>
            <person name="Li J."/>
            <person name="Zhao F."/>
            <person name="Cao W."/>
        </authorList>
    </citation>
    <scope>NUCLEOTIDE SEQUENCE</scope>
    <source>
        <strain evidence="1">Rmic-2018</strain>
        <tissue evidence="1">Larvae</tissue>
    </source>
</reference>
<dbReference type="InterPro" id="IPR043504">
    <property type="entry name" value="Peptidase_S1_PA_chymotrypsin"/>
</dbReference>
<dbReference type="Proteomes" id="UP000821866">
    <property type="component" value="Chromosome 3"/>
</dbReference>
<accession>A0A9J6E706</accession>
<organism evidence="1 2">
    <name type="scientific">Rhipicephalus microplus</name>
    <name type="common">Cattle tick</name>
    <name type="synonym">Boophilus microplus</name>
    <dbReference type="NCBI Taxonomy" id="6941"/>
    <lineage>
        <taxon>Eukaryota</taxon>
        <taxon>Metazoa</taxon>
        <taxon>Ecdysozoa</taxon>
        <taxon>Arthropoda</taxon>
        <taxon>Chelicerata</taxon>
        <taxon>Arachnida</taxon>
        <taxon>Acari</taxon>
        <taxon>Parasitiformes</taxon>
        <taxon>Ixodida</taxon>
        <taxon>Ixodoidea</taxon>
        <taxon>Ixodidae</taxon>
        <taxon>Rhipicephalinae</taxon>
        <taxon>Rhipicephalus</taxon>
        <taxon>Boophilus</taxon>
    </lineage>
</organism>
<dbReference type="SUPFAM" id="SSF50494">
    <property type="entry name" value="Trypsin-like serine proteases"/>
    <property type="match status" value="1"/>
</dbReference>
<evidence type="ECO:0000313" key="2">
    <source>
        <dbReference type="Proteomes" id="UP000821866"/>
    </source>
</evidence>
<reference evidence="1" key="1">
    <citation type="journal article" date="2020" name="Cell">
        <title>Large-Scale Comparative Analyses of Tick Genomes Elucidate Their Genetic Diversity and Vector Capacities.</title>
        <authorList>
            <consortium name="Tick Genome and Microbiome Consortium (TIGMIC)"/>
            <person name="Jia N."/>
            <person name="Wang J."/>
            <person name="Shi W."/>
            <person name="Du L."/>
            <person name="Sun Y."/>
            <person name="Zhan W."/>
            <person name="Jiang J.F."/>
            <person name="Wang Q."/>
            <person name="Zhang B."/>
            <person name="Ji P."/>
            <person name="Bell-Sakyi L."/>
            <person name="Cui X.M."/>
            <person name="Yuan T.T."/>
            <person name="Jiang B.G."/>
            <person name="Yang W.F."/>
            <person name="Lam T.T."/>
            <person name="Chang Q.C."/>
            <person name="Ding S.J."/>
            <person name="Wang X.J."/>
            <person name="Zhu J.G."/>
            <person name="Ruan X.D."/>
            <person name="Zhao L."/>
            <person name="Wei J.T."/>
            <person name="Ye R.Z."/>
            <person name="Que T.C."/>
            <person name="Du C.H."/>
            <person name="Zhou Y.H."/>
            <person name="Cheng J.X."/>
            <person name="Dai P.F."/>
            <person name="Guo W.B."/>
            <person name="Han X.H."/>
            <person name="Huang E.J."/>
            <person name="Li L.F."/>
            <person name="Wei W."/>
            <person name="Gao Y.C."/>
            <person name="Liu J.Z."/>
            <person name="Shao H.Z."/>
            <person name="Wang X."/>
            <person name="Wang C.C."/>
            <person name="Yang T.C."/>
            <person name="Huo Q.B."/>
            <person name="Li W."/>
            <person name="Chen H.Y."/>
            <person name="Chen S.E."/>
            <person name="Zhou L.G."/>
            <person name="Ni X.B."/>
            <person name="Tian J.H."/>
            <person name="Sheng Y."/>
            <person name="Liu T."/>
            <person name="Pan Y.S."/>
            <person name="Xia L.Y."/>
            <person name="Li J."/>
            <person name="Zhao F."/>
            <person name="Cao W.C."/>
        </authorList>
    </citation>
    <scope>NUCLEOTIDE SEQUENCE</scope>
    <source>
        <strain evidence="1">Rmic-2018</strain>
    </source>
</reference>
<name>A0A9J6E706_RHIMP</name>
<dbReference type="VEuPathDB" id="VectorBase:LOC119163555"/>
<sequence>MTTVASFPGASFPFKPYCLACVPSNCGRPRDPWDLLPGRTYGGSNSTRGRYPWHGDRGSPVVQMAPTGEFTLVGVANDYQCQPGGTDVYTQISYFLNFVCNIPVEV</sequence>
<comment type="caution">
    <text evidence="1">The sequence shown here is derived from an EMBL/GenBank/DDBJ whole genome shotgun (WGS) entry which is preliminary data.</text>
</comment>
<gene>
    <name evidence="1" type="ORF">HPB51_006474</name>
</gene>
<dbReference type="Gene3D" id="2.40.10.10">
    <property type="entry name" value="Trypsin-like serine proteases"/>
    <property type="match status" value="1"/>
</dbReference>
<proteinExistence type="predicted"/>